<dbReference type="EMBL" id="CP116942">
    <property type="protein sequence ID" value="WCO67113.1"/>
    <property type="molecule type" value="Genomic_DNA"/>
</dbReference>
<evidence type="ECO:0000313" key="2">
    <source>
        <dbReference type="EMBL" id="WCO67113.1"/>
    </source>
</evidence>
<dbReference type="Proteomes" id="UP001216390">
    <property type="component" value="Chromosome"/>
</dbReference>
<sequence length="130" mass="12746">MPPTPRSRRSSAGQATPLVAVALLLAAAVVVALVAGGGRALDGARARTAADAAALAGAAEGPEAARRLAAANGATVVSLSLEGPEVVVEVQVGGVRARARARREGTWCGSEPRGGAGISYTRPPCPSSPG</sequence>
<organism evidence="2 3">
    <name type="scientific">Iamia majanohamensis</name>
    <dbReference type="NCBI Taxonomy" id="467976"/>
    <lineage>
        <taxon>Bacteria</taxon>
        <taxon>Bacillati</taxon>
        <taxon>Actinomycetota</taxon>
        <taxon>Acidimicrobiia</taxon>
        <taxon>Acidimicrobiales</taxon>
        <taxon>Iamiaceae</taxon>
        <taxon>Iamia</taxon>
    </lineage>
</organism>
<keyword evidence="3" id="KW-1185">Reference proteome</keyword>
<dbReference type="RefSeq" id="WP_272736635.1">
    <property type="nucleotide sequence ID" value="NZ_CP116942.1"/>
</dbReference>
<dbReference type="AlphaFoldDB" id="A0AAE9Y9N5"/>
<evidence type="ECO:0008006" key="4">
    <source>
        <dbReference type="Google" id="ProtNLM"/>
    </source>
</evidence>
<evidence type="ECO:0000313" key="3">
    <source>
        <dbReference type="Proteomes" id="UP001216390"/>
    </source>
</evidence>
<protein>
    <recommendedName>
        <fullName evidence="4">Flp pilus-assembly TadE/G-like protein</fullName>
    </recommendedName>
</protein>
<evidence type="ECO:0000256" key="1">
    <source>
        <dbReference type="SAM" id="MobiDB-lite"/>
    </source>
</evidence>
<proteinExistence type="predicted"/>
<name>A0AAE9Y9N5_9ACTN</name>
<accession>A0AAE9Y9N5</accession>
<dbReference type="KEGG" id="ima:PO878_00035"/>
<gene>
    <name evidence="2" type="ORF">PO878_00035</name>
</gene>
<reference evidence="2" key="1">
    <citation type="submission" date="2023-01" db="EMBL/GenBank/DDBJ databases">
        <title>The diversity of Class Acidimicrobiia in South China Sea sediment environments and the proposal of Iamia marina sp. nov., a novel species of the genus Iamia.</title>
        <authorList>
            <person name="He Y."/>
            <person name="Tian X."/>
        </authorList>
    </citation>
    <scope>NUCLEOTIDE SEQUENCE</scope>
    <source>
        <strain evidence="2">DSM 19957</strain>
    </source>
</reference>
<feature type="region of interest" description="Disordered" evidence="1">
    <location>
        <begin position="102"/>
        <end position="130"/>
    </location>
</feature>